<evidence type="ECO:0000313" key="3">
    <source>
        <dbReference type="Proteomes" id="UP000185895"/>
    </source>
</evidence>
<dbReference type="AlphaFoldDB" id="A0A1E7R1F8"/>
<name>A0A1E7R1F8_9GAMM</name>
<comment type="caution">
    <text evidence="2">The sequence shown here is derived from an EMBL/GenBank/DDBJ whole genome shotgun (WGS) entry which is preliminary data.</text>
</comment>
<gene>
    <name evidence="2" type="ORF">BJI46_05285</name>
</gene>
<dbReference type="Proteomes" id="UP000185895">
    <property type="component" value="Unassembled WGS sequence"/>
</dbReference>
<feature type="chain" id="PRO_5043144570" evidence="1">
    <location>
        <begin position="30"/>
        <end position="110"/>
    </location>
</feature>
<dbReference type="RefSeq" id="WP_070070722.1">
    <property type="nucleotide sequence ID" value="NZ_MKKK01000056.1"/>
</dbReference>
<protein>
    <submittedName>
        <fullName evidence="2">Uncharacterized protein</fullName>
    </submittedName>
</protein>
<keyword evidence="1" id="KW-0732">Signal</keyword>
<feature type="signal peptide" evidence="1">
    <location>
        <begin position="1"/>
        <end position="29"/>
    </location>
</feature>
<evidence type="ECO:0000313" key="2">
    <source>
        <dbReference type="EMBL" id="OEY93152.1"/>
    </source>
</evidence>
<evidence type="ECO:0000256" key="1">
    <source>
        <dbReference type="SAM" id="SignalP"/>
    </source>
</evidence>
<sequence length="110" mass="12310">MQIFAPSLIKKSVQILAVTALFSTSSLYAASMTVKVKNNIQWSEEAAFFATNKGNISVYTVDLTPKQYQNLKSVKKGDCIQITAKDQKFENYEGITTIMEFQNAKKVTCK</sequence>
<accession>A0A1E7R1F8</accession>
<dbReference type="EMBL" id="MKKK01000056">
    <property type="protein sequence ID" value="OEY93152.1"/>
    <property type="molecule type" value="Genomic_DNA"/>
</dbReference>
<keyword evidence="3" id="KW-1185">Reference proteome</keyword>
<proteinExistence type="predicted"/>
<organism evidence="2 3">
    <name type="scientific">Acinetobacter qingfengensis</name>
    <dbReference type="NCBI Taxonomy" id="1262585"/>
    <lineage>
        <taxon>Bacteria</taxon>
        <taxon>Pseudomonadati</taxon>
        <taxon>Pseudomonadota</taxon>
        <taxon>Gammaproteobacteria</taxon>
        <taxon>Moraxellales</taxon>
        <taxon>Moraxellaceae</taxon>
        <taxon>Acinetobacter</taxon>
    </lineage>
</organism>
<reference evidence="2 3" key="1">
    <citation type="submission" date="2016-09" db="EMBL/GenBank/DDBJ databases">
        <authorList>
            <person name="Capua I."/>
            <person name="De Benedictis P."/>
            <person name="Joannis T."/>
            <person name="Lombin L.H."/>
            <person name="Cattoli G."/>
        </authorList>
    </citation>
    <scope>NUCLEOTIDE SEQUENCE [LARGE SCALE GENOMIC DNA]</scope>
    <source>
        <strain evidence="2 3">ANC 4671</strain>
    </source>
</reference>
<dbReference type="OrthoDB" id="6700905at2"/>